<sequence>MVSVIKGVSEGELVVLEPKLFKPGKKVKPAIQKV</sequence>
<gene>
    <name evidence="1" type="ORF">N47_E48260</name>
</gene>
<organism evidence="1">
    <name type="scientific">uncultured Desulfobacterium sp</name>
    <dbReference type="NCBI Taxonomy" id="201089"/>
    <lineage>
        <taxon>Bacteria</taxon>
        <taxon>Pseudomonadati</taxon>
        <taxon>Thermodesulfobacteriota</taxon>
        <taxon>Desulfobacteria</taxon>
        <taxon>Desulfobacterales</taxon>
        <taxon>Desulfobacteriaceae</taxon>
        <taxon>Desulfobacterium</taxon>
        <taxon>environmental samples</taxon>
    </lineage>
</organism>
<accession>E1YJ60</accession>
<dbReference type="EMBL" id="FR695877">
    <property type="protein sequence ID" value="CBX31314.1"/>
    <property type="molecule type" value="Genomic_DNA"/>
</dbReference>
<proteinExistence type="predicted"/>
<evidence type="ECO:0000313" key="1">
    <source>
        <dbReference type="EMBL" id="CBX31314.1"/>
    </source>
</evidence>
<dbReference type="AlphaFoldDB" id="E1YJ60"/>
<protein>
    <submittedName>
        <fullName evidence="1">Uncharacterized protein</fullName>
    </submittedName>
</protein>
<name>E1YJ60_9BACT</name>
<reference evidence="1" key="1">
    <citation type="journal article" date="2011" name="Environ. Microbiol.">
        <title>Genomic insights into the metabolic potential of the polycyclic aromatic hydrocarbon degrading sulfate-reducing Deltaproteobacterium N47.</title>
        <authorList>
            <person name="Bergmann F."/>
            <person name="Selesi D."/>
            <person name="Weinmaier T."/>
            <person name="Tischler P."/>
            <person name="Rattei T."/>
            <person name="Meckenstock R.U."/>
        </authorList>
    </citation>
    <scope>NUCLEOTIDE SEQUENCE</scope>
</reference>